<feature type="compositionally biased region" description="Basic and acidic residues" evidence="5">
    <location>
        <begin position="480"/>
        <end position="506"/>
    </location>
</feature>
<feature type="compositionally biased region" description="Basic and acidic residues" evidence="5">
    <location>
        <begin position="404"/>
        <end position="413"/>
    </location>
</feature>
<dbReference type="InterPro" id="IPR001357">
    <property type="entry name" value="BRCT_dom"/>
</dbReference>
<dbReference type="HAMAP" id="MF_03028">
    <property type="entry name" value="Pescadillo"/>
    <property type="match status" value="1"/>
</dbReference>
<dbReference type="GO" id="GO:0000466">
    <property type="term" value="P:maturation of 5.8S rRNA from tricistronic rRNA transcript (SSU-rRNA, 5.8S rRNA, LSU-rRNA)"/>
    <property type="evidence" value="ECO:0007669"/>
    <property type="project" value="UniProtKB-UniRule"/>
</dbReference>
<keyword evidence="1 4" id="KW-0690">Ribosome biogenesis</keyword>
<dbReference type="PANTHER" id="PTHR12221:SF6">
    <property type="entry name" value="PESCADILLO HOMOLOG"/>
    <property type="match status" value="1"/>
</dbReference>
<dbReference type="Pfam" id="PF06732">
    <property type="entry name" value="Pescadillo_N"/>
    <property type="match status" value="1"/>
</dbReference>
<name>A0A7S4GH27_9EUGL</name>
<dbReference type="SMART" id="SM00292">
    <property type="entry name" value="BRCT"/>
    <property type="match status" value="1"/>
</dbReference>
<evidence type="ECO:0000259" key="6">
    <source>
        <dbReference type="PROSITE" id="PS50172"/>
    </source>
</evidence>
<dbReference type="PANTHER" id="PTHR12221">
    <property type="entry name" value="PESCADILLO - RELATED"/>
    <property type="match status" value="1"/>
</dbReference>
<feature type="compositionally biased region" description="Acidic residues" evidence="5">
    <location>
        <begin position="466"/>
        <end position="479"/>
    </location>
</feature>
<proteinExistence type="inferred from homology"/>
<dbReference type="InterPro" id="IPR036420">
    <property type="entry name" value="BRCT_dom_sf"/>
</dbReference>
<feature type="domain" description="BRCT" evidence="6">
    <location>
        <begin position="304"/>
        <end position="388"/>
    </location>
</feature>
<evidence type="ECO:0000256" key="1">
    <source>
        <dbReference type="ARBA" id="ARBA00022517"/>
    </source>
</evidence>
<protein>
    <recommendedName>
        <fullName evidence="4">Pescadillo homolog</fullName>
    </recommendedName>
</protein>
<keyword evidence="2 4" id="KW-0698">rRNA processing</keyword>
<evidence type="ECO:0000256" key="5">
    <source>
        <dbReference type="SAM" id="MobiDB-lite"/>
    </source>
</evidence>
<gene>
    <name evidence="7" type="ORF">EGYM00163_LOCUS48298</name>
</gene>
<dbReference type="EMBL" id="HBJA01140342">
    <property type="protein sequence ID" value="CAE0836929.1"/>
    <property type="molecule type" value="Transcribed_RNA"/>
</dbReference>
<feature type="region of interest" description="Disordered" evidence="5">
    <location>
        <begin position="583"/>
        <end position="622"/>
    </location>
</feature>
<feature type="compositionally biased region" description="Acidic residues" evidence="5">
    <location>
        <begin position="435"/>
        <end position="455"/>
    </location>
</feature>
<dbReference type="InterPro" id="IPR010613">
    <property type="entry name" value="PES"/>
</dbReference>
<dbReference type="GO" id="GO:0043021">
    <property type="term" value="F:ribonucleoprotein complex binding"/>
    <property type="evidence" value="ECO:0007669"/>
    <property type="project" value="UniProtKB-UniRule"/>
</dbReference>
<comment type="similarity">
    <text evidence="4">Belongs to the pescadillo family.</text>
</comment>
<dbReference type="GO" id="GO:0003723">
    <property type="term" value="F:RNA binding"/>
    <property type="evidence" value="ECO:0007669"/>
    <property type="project" value="TreeGrafter"/>
</dbReference>
<dbReference type="PROSITE" id="PS50172">
    <property type="entry name" value="BRCT"/>
    <property type="match status" value="1"/>
</dbReference>
<dbReference type="GO" id="GO:0000463">
    <property type="term" value="P:maturation of LSU-rRNA from tricistronic rRNA transcript (SSU-rRNA, 5.8S rRNA, LSU-rRNA)"/>
    <property type="evidence" value="ECO:0007669"/>
    <property type="project" value="UniProtKB-UniRule"/>
</dbReference>
<organism evidence="7">
    <name type="scientific">Eutreptiella gymnastica</name>
    <dbReference type="NCBI Taxonomy" id="73025"/>
    <lineage>
        <taxon>Eukaryota</taxon>
        <taxon>Discoba</taxon>
        <taxon>Euglenozoa</taxon>
        <taxon>Euglenida</taxon>
        <taxon>Spirocuta</taxon>
        <taxon>Euglenophyceae</taxon>
        <taxon>Eutreptiales</taxon>
        <taxon>Eutreptiaceae</taxon>
        <taxon>Eutreptiella</taxon>
    </lineage>
</organism>
<feature type="region of interest" description="Disordered" evidence="5">
    <location>
        <begin position="430"/>
        <end position="527"/>
    </location>
</feature>
<dbReference type="GO" id="GO:0070545">
    <property type="term" value="C:PeBoW complex"/>
    <property type="evidence" value="ECO:0007669"/>
    <property type="project" value="TreeGrafter"/>
</dbReference>
<dbReference type="SUPFAM" id="SSF52113">
    <property type="entry name" value="BRCT domain"/>
    <property type="match status" value="1"/>
</dbReference>
<feature type="compositionally biased region" description="Basic and acidic residues" evidence="5">
    <location>
        <begin position="514"/>
        <end position="527"/>
    </location>
</feature>
<feature type="compositionally biased region" description="Basic and acidic residues" evidence="5">
    <location>
        <begin position="598"/>
        <end position="612"/>
    </location>
</feature>
<evidence type="ECO:0000313" key="7">
    <source>
        <dbReference type="EMBL" id="CAE0836929.1"/>
    </source>
</evidence>
<dbReference type="GO" id="GO:0030687">
    <property type="term" value="C:preribosome, large subunit precursor"/>
    <property type="evidence" value="ECO:0007669"/>
    <property type="project" value="UniProtKB-UniRule"/>
</dbReference>
<feature type="compositionally biased region" description="Basic residues" evidence="5">
    <location>
        <begin position="613"/>
        <end position="622"/>
    </location>
</feature>
<keyword evidence="3 4" id="KW-0539">Nucleus</keyword>
<evidence type="ECO:0000256" key="3">
    <source>
        <dbReference type="ARBA" id="ARBA00023242"/>
    </source>
</evidence>
<dbReference type="AlphaFoldDB" id="A0A7S4GH27"/>
<feature type="compositionally biased region" description="Basic residues" evidence="5">
    <location>
        <begin position="585"/>
        <end position="597"/>
    </location>
</feature>
<comment type="function">
    <text evidence="4">Required for maturation of ribosomal RNAs and formation of the large ribosomal subunit.</text>
</comment>
<dbReference type="GO" id="GO:0005654">
    <property type="term" value="C:nucleoplasm"/>
    <property type="evidence" value="ECO:0007669"/>
    <property type="project" value="UniProtKB-SubCell"/>
</dbReference>
<accession>A0A7S4GH27</accession>
<dbReference type="Gene3D" id="3.40.50.10190">
    <property type="entry name" value="BRCT domain"/>
    <property type="match status" value="1"/>
</dbReference>
<evidence type="ECO:0000256" key="4">
    <source>
        <dbReference type="HAMAP-Rule" id="MF_03028"/>
    </source>
</evidence>
<dbReference type="Pfam" id="PF16589">
    <property type="entry name" value="BRCT_2"/>
    <property type="match status" value="1"/>
</dbReference>
<reference evidence="7" key="1">
    <citation type="submission" date="2021-01" db="EMBL/GenBank/DDBJ databases">
        <authorList>
            <person name="Corre E."/>
            <person name="Pelletier E."/>
            <person name="Niang G."/>
            <person name="Scheremetjew M."/>
            <person name="Finn R."/>
            <person name="Kale V."/>
            <person name="Holt S."/>
            <person name="Cochrane G."/>
            <person name="Meng A."/>
            <person name="Brown T."/>
            <person name="Cohen L."/>
        </authorList>
    </citation>
    <scope>NUCLEOTIDE SEQUENCE</scope>
    <source>
        <strain evidence="7">CCMP1594</strain>
    </source>
</reference>
<sequence>MAQSRAKEVKARIKGFTRAFCTKAQACRKLQITIKEFRRLCILKGIYPRHPKKIPSVAIKKGLKKNSTFYFTRDINWLLQEPILEKFREFSTYNKKLKKRIAKGQGVKGKAYKDEVKPQLEYSLVPLLKERYPTFLEAVREMSDALSHMFLYSILPPHIASKTTIEGHNYLTTRLSKKSRNLAKRWTEYCANTSAVRKAFISIKGWYYQADIMGQAVTWLVPHNYNVMMPGTVDYNVMMTFLEFYTVMLDFVLFRLESEYKANESRVKLEQEKDEEREELGIEDMAEDFPMSPEDQKTQEAQKKLSGMFAGFTFFLGTEVPHKNLVFVIKSLGGKIEQTADHKSVTHVVMDRPAVKGTVRTDCDYVQPQWILDCLNAKHLLPVDQYGPGKELPPHLSPFDEGLVADHDGRPYEPSRLKEIRNLMEPTFKALAAPDSDEEKESDALSDSELEELSEPEAKKPSDGIVTDDEDETDTEAEDTGPKKKERPAPHEPKPVEPKKKKELTPKQKQKALKILEKRKEKKELKEKKMRALMLSNKKRKLWQRISKAQARQDNKVNMLDEKRKKLEAGKLKVAADGYIFDPKAKKRSKFNPKRKQKQEQKDNTKKATKNKERAKKGSKKD</sequence>
<evidence type="ECO:0000256" key="2">
    <source>
        <dbReference type="ARBA" id="ARBA00022552"/>
    </source>
</evidence>
<comment type="subcellular location">
    <subcellularLocation>
        <location evidence="4">Nucleus</location>
        <location evidence="4">Nucleolus</location>
    </subcellularLocation>
    <subcellularLocation>
        <location evidence="4">Nucleus</location>
        <location evidence="4">Nucleoplasm</location>
    </subcellularLocation>
</comment>
<feature type="region of interest" description="Disordered" evidence="5">
    <location>
        <begin position="392"/>
        <end position="413"/>
    </location>
</feature>